<feature type="compositionally biased region" description="Polar residues" evidence="1">
    <location>
        <begin position="176"/>
        <end position="188"/>
    </location>
</feature>
<feature type="domain" description="Dilute" evidence="2">
    <location>
        <begin position="1"/>
        <end position="144"/>
    </location>
</feature>
<keyword evidence="4" id="KW-1185">Reference proteome</keyword>
<evidence type="ECO:0000313" key="4">
    <source>
        <dbReference type="Proteomes" id="UP000749646"/>
    </source>
</evidence>
<organism evidence="3 4">
    <name type="scientific">Modicella reniformis</name>
    <dbReference type="NCBI Taxonomy" id="1440133"/>
    <lineage>
        <taxon>Eukaryota</taxon>
        <taxon>Fungi</taxon>
        <taxon>Fungi incertae sedis</taxon>
        <taxon>Mucoromycota</taxon>
        <taxon>Mortierellomycotina</taxon>
        <taxon>Mortierellomycetes</taxon>
        <taxon>Mortierellales</taxon>
        <taxon>Mortierellaceae</taxon>
        <taxon>Modicella</taxon>
    </lineage>
</organism>
<dbReference type="GO" id="GO:0051020">
    <property type="term" value="F:GTPase binding"/>
    <property type="evidence" value="ECO:0007669"/>
    <property type="project" value="TreeGrafter"/>
</dbReference>
<dbReference type="PANTHER" id="PTHR16027:SF6">
    <property type="entry name" value="DILUTE DOMAIN-CONTAINING PROTEIN"/>
    <property type="match status" value="1"/>
</dbReference>
<evidence type="ECO:0000313" key="3">
    <source>
        <dbReference type="EMBL" id="KAF9957644.1"/>
    </source>
</evidence>
<evidence type="ECO:0000256" key="1">
    <source>
        <dbReference type="SAM" id="MobiDB-lite"/>
    </source>
</evidence>
<dbReference type="InterPro" id="IPR052072">
    <property type="entry name" value="Vascular_dev_regulator"/>
</dbReference>
<dbReference type="PANTHER" id="PTHR16027">
    <property type="entry name" value="DILUTE DOMAIN-CONTAINING PROTEIN YPR089W"/>
    <property type="match status" value="1"/>
</dbReference>
<dbReference type="EMBL" id="JAAAHW010006610">
    <property type="protein sequence ID" value="KAF9957644.1"/>
    <property type="molecule type" value="Genomic_DNA"/>
</dbReference>
<dbReference type="InterPro" id="IPR002710">
    <property type="entry name" value="Dilute_dom"/>
</dbReference>
<dbReference type="PROSITE" id="PS51126">
    <property type="entry name" value="DILUTE"/>
    <property type="match status" value="1"/>
</dbReference>
<gene>
    <name evidence="3" type="ORF">BGZ65_001932</name>
</gene>
<feature type="region of interest" description="Disordered" evidence="1">
    <location>
        <begin position="176"/>
        <end position="195"/>
    </location>
</feature>
<comment type="caution">
    <text evidence="3">The sequence shown here is derived from an EMBL/GenBank/DDBJ whole genome shotgun (WGS) entry which is preliminary data.</text>
</comment>
<dbReference type="AlphaFoldDB" id="A0A9P6J163"/>
<sequence>MLSSLLFVMQTYDIHPDIIQYVIGQILHYVSCEVFNRMISNKKLLSRSKALQTRLNLSILEDWIRVNNLAPKLGDHFAPLVQLLQLLQVLSLQEDFPTWIETLKKLELLNPIQVKRVVSAYRFEVNEPRLGDEITQYVLQIAADTEKMVRRQMMDRKRERPLTMISLIDTSAIQGNGASSARTSAEVGSSSTTTPLTITPALLTETEKARAKQRQREQEEEATLLSETKNSKAWLPFKIPENMAERENGSKRVFVPLIPEEMMSLLDTYSSH</sequence>
<reference evidence="3" key="1">
    <citation type="journal article" date="2020" name="Fungal Divers.">
        <title>Resolving the Mortierellaceae phylogeny through synthesis of multi-gene phylogenetics and phylogenomics.</title>
        <authorList>
            <person name="Vandepol N."/>
            <person name="Liber J."/>
            <person name="Desiro A."/>
            <person name="Na H."/>
            <person name="Kennedy M."/>
            <person name="Barry K."/>
            <person name="Grigoriev I.V."/>
            <person name="Miller A.N."/>
            <person name="O'Donnell K."/>
            <person name="Stajich J.E."/>
            <person name="Bonito G."/>
        </authorList>
    </citation>
    <scope>NUCLEOTIDE SEQUENCE</scope>
    <source>
        <strain evidence="3">MES-2147</strain>
    </source>
</reference>
<protein>
    <recommendedName>
        <fullName evidence="2">Dilute domain-containing protein</fullName>
    </recommendedName>
</protein>
<feature type="region of interest" description="Disordered" evidence="1">
    <location>
        <begin position="207"/>
        <end position="227"/>
    </location>
</feature>
<evidence type="ECO:0000259" key="2">
    <source>
        <dbReference type="PROSITE" id="PS51126"/>
    </source>
</evidence>
<accession>A0A9P6J163</accession>
<proteinExistence type="predicted"/>
<dbReference type="SMART" id="SM01132">
    <property type="entry name" value="DIL"/>
    <property type="match status" value="1"/>
</dbReference>
<feature type="compositionally biased region" description="Basic and acidic residues" evidence="1">
    <location>
        <begin position="207"/>
        <end position="217"/>
    </location>
</feature>
<dbReference type="OrthoDB" id="426293at2759"/>
<dbReference type="Proteomes" id="UP000749646">
    <property type="component" value="Unassembled WGS sequence"/>
</dbReference>
<dbReference type="Pfam" id="PF01843">
    <property type="entry name" value="DIL"/>
    <property type="match status" value="1"/>
</dbReference>
<name>A0A9P6J163_9FUNG</name>